<protein>
    <recommendedName>
        <fullName evidence="9">TRAP transporter small permease protein</fullName>
    </recommendedName>
</protein>
<evidence type="ECO:0000313" key="12">
    <source>
        <dbReference type="Proteomes" id="UP001196509"/>
    </source>
</evidence>
<dbReference type="Proteomes" id="UP001196509">
    <property type="component" value="Unassembled WGS sequence"/>
</dbReference>
<evidence type="ECO:0000256" key="7">
    <source>
        <dbReference type="ARBA" id="ARBA00023136"/>
    </source>
</evidence>
<evidence type="ECO:0000256" key="8">
    <source>
        <dbReference type="ARBA" id="ARBA00038436"/>
    </source>
</evidence>
<dbReference type="GO" id="GO:0005886">
    <property type="term" value="C:plasma membrane"/>
    <property type="evidence" value="ECO:0007669"/>
    <property type="project" value="UniProtKB-SubCell"/>
</dbReference>
<keyword evidence="4 9" id="KW-0997">Cell inner membrane</keyword>
<dbReference type="PANTHER" id="PTHR35011">
    <property type="entry name" value="2,3-DIKETO-L-GULONATE TRAP TRANSPORTER SMALL PERMEASE PROTEIN YIAM"/>
    <property type="match status" value="1"/>
</dbReference>
<comment type="subunit">
    <text evidence="9">The complex comprises the extracytoplasmic solute receptor protein and the two transmembrane proteins.</text>
</comment>
<feature type="transmembrane region" description="Helical" evidence="9">
    <location>
        <begin position="129"/>
        <end position="151"/>
    </location>
</feature>
<keyword evidence="6 9" id="KW-1133">Transmembrane helix</keyword>
<evidence type="ECO:0000256" key="2">
    <source>
        <dbReference type="ARBA" id="ARBA00022448"/>
    </source>
</evidence>
<dbReference type="AlphaFoldDB" id="A0AAE2ZJT0"/>
<dbReference type="EMBL" id="JAICBX010000001">
    <property type="protein sequence ID" value="MBW8635937.1"/>
    <property type="molecule type" value="Genomic_DNA"/>
</dbReference>
<accession>A0AAE2ZJT0</accession>
<dbReference type="GO" id="GO:0015740">
    <property type="term" value="P:C4-dicarboxylate transport"/>
    <property type="evidence" value="ECO:0007669"/>
    <property type="project" value="TreeGrafter"/>
</dbReference>
<dbReference type="InterPro" id="IPR007387">
    <property type="entry name" value="TRAP_DctQ"/>
</dbReference>
<feature type="transmembrane region" description="Helical" evidence="9">
    <location>
        <begin position="12"/>
        <end position="30"/>
    </location>
</feature>
<evidence type="ECO:0000256" key="3">
    <source>
        <dbReference type="ARBA" id="ARBA00022475"/>
    </source>
</evidence>
<comment type="similarity">
    <text evidence="8 9">Belongs to the TRAP transporter small permease family.</text>
</comment>
<evidence type="ECO:0000256" key="9">
    <source>
        <dbReference type="RuleBase" id="RU369079"/>
    </source>
</evidence>
<sequence>MTIFIRAVEAASRLCGLASMVLLAAAVIVVSEMVFVRYVLGHSTIWQTEFVIYSIIASTFIGAPYVLLLHGHVGVDLLPNALPRGPARLMNIVASLIALAFCALVAWTSGHFWYEAFSRGWTTETVWKIPLWIPLLPLPLGMIMTCLQYVVQIMKPVEPTQPEAFSG</sequence>
<dbReference type="RefSeq" id="WP_220226654.1">
    <property type="nucleotide sequence ID" value="NZ_JAICBX010000001.1"/>
</dbReference>
<keyword evidence="3" id="KW-1003">Cell membrane</keyword>
<evidence type="ECO:0000256" key="5">
    <source>
        <dbReference type="ARBA" id="ARBA00022692"/>
    </source>
</evidence>
<organism evidence="11 12">
    <name type="scientific">Flavimaribacter sediminis</name>
    <dbReference type="NCBI Taxonomy" id="2865987"/>
    <lineage>
        <taxon>Bacteria</taxon>
        <taxon>Pseudomonadati</taxon>
        <taxon>Pseudomonadota</taxon>
        <taxon>Alphaproteobacteria</taxon>
        <taxon>Hyphomicrobiales</taxon>
        <taxon>Rhizobiaceae</taxon>
        <taxon>Flavimaribacter</taxon>
    </lineage>
</organism>
<dbReference type="PANTHER" id="PTHR35011:SF10">
    <property type="entry name" value="TRAP TRANSPORTER SMALL PERMEASE PROTEIN"/>
    <property type="match status" value="1"/>
</dbReference>
<keyword evidence="12" id="KW-1185">Reference proteome</keyword>
<feature type="domain" description="Tripartite ATP-independent periplasmic transporters DctQ component" evidence="10">
    <location>
        <begin position="27"/>
        <end position="155"/>
    </location>
</feature>
<feature type="transmembrane region" description="Helical" evidence="9">
    <location>
        <begin position="50"/>
        <end position="68"/>
    </location>
</feature>
<evidence type="ECO:0000256" key="1">
    <source>
        <dbReference type="ARBA" id="ARBA00004429"/>
    </source>
</evidence>
<keyword evidence="2 9" id="KW-0813">Transport</keyword>
<dbReference type="GO" id="GO:0022857">
    <property type="term" value="F:transmembrane transporter activity"/>
    <property type="evidence" value="ECO:0007669"/>
    <property type="project" value="UniProtKB-UniRule"/>
</dbReference>
<comment type="function">
    <text evidence="9">Part of the tripartite ATP-independent periplasmic (TRAP) transport system.</text>
</comment>
<reference evidence="11" key="1">
    <citation type="submission" date="2021-08" db="EMBL/GenBank/DDBJ databases">
        <title>Hoeflea bacterium WL0058 sp. nov., isolated from the sediment.</title>
        <authorList>
            <person name="Wang L."/>
            <person name="Zhang D."/>
        </authorList>
    </citation>
    <scope>NUCLEOTIDE SEQUENCE</scope>
    <source>
        <strain evidence="11">WL0058</strain>
    </source>
</reference>
<gene>
    <name evidence="11" type="ORF">K1W69_01975</name>
</gene>
<feature type="transmembrane region" description="Helical" evidence="9">
    <location>
        <begin position="89"/>
        <end position="109"/>
    </location>
</feature>
<dbReference type="InterPro" id="IPR055348">
    <property type="entry name" value="DctQ"/>
</dbReference>
<keyword evidence="5 9" id="KW-0812">Transmembrane</keyword>
<comment type="subcellular location">
    <subcellularLocation>
        <location evidence="1 9">Cell inner membrane</location>
        <topology evidence="1 9">Multi-pass membrane protein</topology>
    </subcellularLocation>
</comment>
<dbReference type="Pfam" id="PF04290">
    <property type="entry name" value="DctQ"/>
    <property type="match status" value="1"/>
</dbReference>
<name>A0AAE2ZJT0_9HYPH</name>
<proteinExistence type="inferred from homology"/>
<evidence type="ECO:0000256" key="4">
    <source>
        <dbReference type="ARBA" id="ARBA00022519"/>
    </source>
</evidence>
<keyword evidence="7 9" id="KW-0472">Membrane</keyword>
<comment type="caution">
    <text evidence="11">The sequence shown here is derived from an EMBL/GenBank/DDBJ whole genome shotgun (WGS) entry which is preliminary data.</text>
</comment>
<evidence type="ECO:0000313" key="11">
    <source>
        <dbReference type="EMBL" id="MBW8635937.1"/>
    </source>
</evidence>
<evidence type="ECO:0000259" key="10">
    <source>
        <dbReference type="Pfam" id="PF04290"/>
    </source>
</evidence>
<evidence type="ECO:0000256" key="6">
    <source>
        <dbReference type="ARBA" id="ARBA00022989"/>
    </source>
</evidence>